<feature type="compositionally biased region" description="Gly residues" evidence="7">
    <location>
        <begin position="648"/>
        <end position="666"/>
    </location>
</feature>
<dbReference type="Gene3D" id="1.10.3860.10">
    <property type="entry name" value="Sodium:dicarboxylate symporter"/>
    <property type="match status" value="1"/>
</dbReference>
<comment type="caution">
    <text evidence="6">Lacks conserved residue(s) required for the propagation of feature annotation.</text>
</comment>
<feature type="region of interest" description="Disordered" evidence="7">
    <location>
        <begin position="494"/>
        <end position="552"/>
    </location>
</feature>
<feature type="compositionally biased region" description="Basic and acidic residues" evidence="7">
    <location>
        <begin position="495"/>
        <end position="509"/>
    </location>
</feature>
<dbReference type="InterPro" id="IPR050746">
    <property type="entry name" value="DAACS"/>
</dbReference>
<name>A0A835XXT2_9CHLO</name>
<dbReference type="SUPFAM" id="SSF118215">
    <property type="entry name" value="Proton glutamate symport protein"/>
    <property type="match status" value="2"/>
</dbReference>
<feature type="transmembrane region" description="Helical" evidence="6">
    <location>
        <begin position="201"/>
        <end position="221"/>
    </location>
</feature>
<evidence type="ECO:0000313" key="9">
    <source>
        <dbReference type="Proteomes" id="UP000612055"/>
    </source>
</evidence>
<feature type="transmembrane region" description="Helical" evidence="6">
    <location>
        <begin position="71"/>
        <end position="92"/>
    </location>
</feature>
<keyword evidence="9" id="KW-1185">Reference proteome</keyword>
<feature type="compositionally biased region" description="Gly residues" evidence="7">
    <location>
        <begin position="678"/>
        <end position="688"/>
    </location>
</feature>
<sequence length="722" mass="71791">MAPPPLGVVLLRPRGVVTRRTSVVVGRAEAEGRRVQERMLVLPLITASVMAGVCALRQSTADMGKVARYTLLYYLGTTLGAVALGIVLVSAIRPGRGSPFDALDSGVGCHAANAAKTFALSLSLKVASHASATSGRSPAEALLGVVRSAFPDNIFAAAASMNVLGIITVSLLFGAALSVMGPEAAPMVQLIGIFNDAIGKIVGWVIWTSPVGIASLILTSICRRAGGGGRRGKQNKVGVGGGKEVLPRARACNLTSTLVALGLFIVTVLLGLGLWAGLALPALFWATTRRNPAAVYRGFSQAMATAFGTDSSNATLPITMRSAVELGCDPRIVQFFLPLGTTVNMNGTALYEAVTVIFIAQAHGVALGFAGTLIVALTATLAAVGAAGIPSAGLVTMLMVLQAVELEQFAGDIAIILAVDWFLDRCRTVVNVLGDAFGTVIIDHHSRKWIPPAGGDDTGGGTTFSDAAAVGTAPGLAGGGGGIELQAAAAAAAGGRDRNGSAPSWEERAWVASEPQHATGTSANHSHPDPHHAPHYAHGHGHGGGLLHRLRPSPEEGVRQGLLEPERSASLEEGMGVEGAEGGAFGVAGAEGPGGVAGLAGAGPAGAAASSAVSSGSRPYVSLDELHHRHPTHMAGPQGPAAADRSGSGPGQGAGAGTGGGGGGFSAAGHASPAWLGHGDGAEGAGAGAGGHWGEVGAGAGFSGGAGSGGTASFAVARGGGW</sequence>
<accession>A0A835XXT2</accession>
<dbReference type="AlphaFoldDB" id="A0A835XXT2"/>
<dbReference type="InterPro" id="IPR001991">
    <property type="entry name" value="Na-dicarboxylate_symporter"/>
</dbReference>
<keyword evidence="6" id="KW-0769">Symport</keyword>
<dbReference type="GO" id="GO:0015175">
    <property type="term" value="F:neutral L-amino acid transmembrane transporter activity"/>
    <property type="evidence" value="ECO:0007669"/>
    <property type="project" value="TreeGrafter"/>
</dbReference>
<feature type="transmembrane region" description="Helical" evidence="6">
    <location>
        <begin position="258"/>
        <end position="285"/>
    </location>
</feature>
<evidence type="ECO:0000256" key="2">
    <source>
        <dbReference type="ARBA" id="ARBA00022448"/>
    </source>
</evidence>
<keyword evidence="3 6" id="KW-0812">Transmembrane</keyword>
<comment type="subcellular location">
    <subcellularLocation>
        <location evidence="1 6">Membrane</location>
        <topology evidence="1 6">Multi-pass membrane protein</topology>
    </subcellularLocation>
</comment>
<comment type="similarity">
    <text evidence="6">Belongs to the dicarboxylate/amino acid:cation symporter (DAACS) (TC 2.A.23) family.</text>
</comment>
<keyword evidence="5 6" id="KW-0472">Membrane</keyword>
<reference evidence="8" key="1">
    <citation type="journal article" date="2020" name="bioRxiv">
        <title>Comparative genomics of Chlamydomonas.</title>
        <authorList>
            <person name="Craig R.J."/>
            <person name="Hasan A.R."/>
            <person name="Ness R.W."/>
            <person name="Keightley P.D."/>
        </authorList>
    </citation>
    <scope>NUCLEOTIDE SEQUENCE</scope>
    <source>
        <strain evidence="8">CCAP 11/70</strain>
    </source>
</reference>
<evidence type="ECO:0000256" key="1">
    <source>
        <dbReference type="ARBA" id="ARBA00004141"/>
    </source>
</evidence>
<dbReference type="PANTHER" id="PTHR11958">
    <property type="entry name" value="SODIUM/DICARBOXYLATE SYMPORTER-RELATED"/>
    <property type="match status" value="1"/>
</dbReference>
<evidence type="ECO:0000256" key="7">
    <source>
        <dbReference type="SAM" id="MobiDB-lite"/>
    </source>
</evidence>
<dbReference type="OrthoDB" id="5877963at2759"/>
<keyword evidence="2 6" id="KW-0813">Transport</keyword>
<keyword evidence="4 6" id="KW-1133">Transmembrane helix</keyword>
<protein>
    <recommendedName>
        <fullName evidence="6">Amino acid transporter</fullName>
    </recommendedName>
</protein>
<dbReference type="GO" id="GO:0005313">
    <property type="term" value="F:L-glutamate transmembrane transporter activity"/>
    <property type="evidence" value="ECO:0007669"/>
    <property type="project" value="TreeGrafter"/>
</dbReference>
<dbReference type="PRINTS" id="PR00173">
    <property type="entry name" value="EDTRNSPORT"/>
</dbReference>
<evidence type="ECO:0000256" key="5">
    <source>
        <dbReference type="ARBA" id="ARBA00023136"/>
    </source>
</evidence>
<proteinExistence type="inferred from homology"/>
<feature type="region of interest" description="Disordered" evidence="7">
    <location>
        <begin position="630"/>
        <end position="688"/>
    </location>
</feature>
<dbReference type="Proteomes" id="UP000612055">
    <property type="component" value="Unassembled WGS sequence"/>
</dbReference>
<dbReference type="GO" id="GO:0005886">
    <property type="term" value="C:plasma membrane"/>
    <property type="evidence" value="ECO:0007669"/>
    <property type="project" value="TreeGrafter"/>
</dbReference>
<evidence type="ECO:0000256" key="3">
    <source>
        <dbReference type="ARBA" id="ARBA00022692"/>
    </source>
</evidence>
<organism evidence="8 9">
    <name type="scientific">Edaphochlamys debaryana</name>
    <dbReference type="NCBI Taxonomy" id="47281"/>
    <lineage>
        <taxon>Eukaryota</taxon>
        <taxon>Viridiplantae</taxon>
        <taxon>Chlorophyta</taxon>
        <taxon>core chlorophytes</taxon>
        <taxon>Chlorophyceae</taxon>
        <taxon>CS clade</taxon>
        <taxon>Chlamydomonadales</taxon>
        <taxon>Chlamydomonadales incertae sedis</taxon>
        <taxon>Edaphochlamys</taxon>
    </lineage>
</organism>
<evidence type="ECO:0000256" key="4">
    <source>
        <dbReference type="ARBA" id="ARBA00022989"/>
    </source>
</evidence>
<dbReference type="GO" id="GO:0015501">
    <property type="term" value="F:glutamate:sodium symporter activity"/>
    <property type="evidence" value="ECO:0007669"/>
    <property type="project" value="TreeGrafter"/>
</dbReference>
<evidence type="ECO:0000256" key="6">
    <source>
        <dbReference type="RuleBase" id="RU361216"/>
    </source>
</evidence>
<gene>
    <name evidence="8" type="ORF">HYH03_010660</name>
</gene>
<feature type="transmembrane region" description="Helical" evidence="6">
    <location>
        <begin position="154"/>
        <end position="181"/>
    </location>
</feature>
<dbReference type="InterPro" id="IPR036458">
    <property type="entry name" value="Na:dicarbo_symporter_sf"/>
</dbReference>
<dbReference type="EMBL" id="JAEHOE010000057">
    <property type="protein sequence ID" value="KAG2490988.1"/>
    <property type="molecule type" value="Genomic_DNA"/>
</dbReference>
<dbReference type="PANTHER" id="PTHR11958:SF63">
    <property type="entry name" value="AMINO ACID TRANSPORTER"/>
    <property type="match status" value="1"/>
</dbReference>
<dbReference type="Pfam" id="PF00375">
    <property type="entry name" value="SDF"/>
    <property type="match status" value="2"/>
</dbReference>
<comment type="caution">
    <text evidence="8">The sequence shown here is derived from an EMBL/GenBank/DDBJ whole genome shotgun (WGS) entry which is preliminary data.</text>
</comment>
<evidence type="ECO:0000313" key="8">
    <source>
        <dbReference type="EMBL" id="KAG2490988.1"/>
    </source>
</evidence>